<dbReference type="EMBL" id="JADFFM010000001">
    <property type="protein sequence ID" value="MBE9664847.1"/>
    <property type="molecule type" value="Genomic_DNA"/>
</dbReference>
<protein>
    <submittedName>
        <fullName evidence="2">YHYH protein</fullName>
    </submittedName>
</protein>
<feature type="domain" description="YHYH" evidence="1">
    <location>
        <begin position="112"/>
        <end position="205"/>
    </location>
</feature>
<accession>A0ABR9XBV7</accession>
<reference evidence="2 3" key="1">
    <citation type="submission" date="2020-10" db="EMBL/GenBank/DDBJ databases">
        <title>Mucilaginibacter mali sp. nov., isolated from rhizosphere soil of apple orchard.</title>
        <authorList>
            <person name="Lee J.-S."/>
            <person name="Kim H.S."/>
            <person name="Kim J.-S."/>
        </authorList>
    </citation>
    <scope>NUCLEOTIDE SEQUENCE [LARGE SCALE GENOMIC DNA]</scope>
    <source>
        <strain evidence="2 3">KCTC 23157</strain>
    </source>
</reference>
<gene>
    <name evidence="2" type="ORF">IRJ18_00645</name>
</gene>
<feature type="domain" description="YHYH" evidence="1">
    <location>
        <begin position="212"/>
        <end position="246"/>
    </location>
</feature>
<evidence type="ECO:0000313" key="3">
    <source>
        <dbReference type="Proteomes" id="UP000632774"/>
    </source>
</evidence>
<proteinExistence type="predicted"/>
<dbReference type="PANTHER" id="PTHR30289">
    <property type="entry name" value="UNCHARACTERIZED PROTEIN YBCL-RELATED"/>
    <property type="match status" value="1"/>
</dbReference>
<dbReference type="PROSITE" id="PS51257">
    <property type="entry name" value="PROKAR_LIPOPROTEIN"/>
    <property type="match status" value="1"/>
</dbReference>
<dbReference type="InterPro" id="IPR025924">
    <property type="entry name" value="YHYH_dom"/>
</dbReference>
<dbReference type="PANTHER" id="PTHR30289:SF8">
    <property type="entry name" value="YHYH DOMAIN-CONTAINING PROTEIN"/>
    <property type="match status" value="1"/>
</dbReference>
<dbReference type="RefSeq" id="WP_194104270.1">
    <property type="nucleotide sequence ID" value="NZ_JADFFM010000001.1"/>
</dbReference>
<dbReference type="Proteomes" id="UP000632774">
    <property type="component" value="Unassembled WGS sequence"/>
</dbReference>
<dbReference type="Pfam" id="PF14240">
    <property type="entry name" value="YHYH"/>
    <property type="match status" value="2"/>
</dbReference>
<organism evidence="2 3">
    <name type="scientific">Mucilaginibacter boryungensis</name>
    <dbReference type="NCBI Taxonomy" id="768480"/>
    <lineage>
        <taxon>Bacteria</taxon>
        <taxon>Pseudomonadati</taxon>
        <taxon>Bacteroidota</taxon>
        <taxon>Sphingobacteriia</taxon>
        <taxon>Sphingobacteriales</taxon>
        <taxon>Sphingobacteriaceae</taxon>
        <taxon>Mucilaginibacter</taxon>
    </lineage>
</organism>
<comment type="caution">
    <text evidence="2">The sequence shown here is derived from an EMBL/GenBank/DDBJ whole genome shotgun (WGS) entry which is preliminary data.</text>
</comment>
<sequence length="259" mass="28100">MKIYKPMGIMMITVAVFIACKKDKQTTDSTATSTLTTPSIGANVPAVFKKIYNATDIYVEGDYVVIKTNSLPDHKSPYYQGTAWASTKYEAYNGTNPLWGQNPNKIAENDATFKIPLNPKVAATHTATPLGAMGVAVNGVAIFNQYAAMYSPLTNEANGFDQYGGHPQQQGVYHYHVEPYYITTNKGKDALVGFLLDGFPVYGPLENGKTITNADLDVYHGHTGVTADYPAGIYHYHITAADPYINGNGFYGTPGTVSQ</sequence>
<evidence type="ECO:0000313" key="2">
    <source>
        <dbReference type="EMBL" id="MBE9664847.1"/>
    </source>
</evidence>
<keyword evidence="3" id="KW-1185">Reference proteome</keyword>
<evidence type="ECO:0000259" key="1">
    <source>
        <dbReference type="Pfam" id="PF14240"/>
    </source>
</evidence>
<name>A0ABR9XBV7_9SPHI</name>